<keyword evidence="3 6" id="KW-0547">Nucleotide-binding</keyword>
<dbReference type="InterPro" id="IPR000719">
    <property type="entry name" value="Prot_kinase_dom"/>
</dbReference>
<evidence type="ECO:0000256" key="3">
    <source>
        <dbReference type="ARBA" id="ARBA00022741"/>
    </source>
</evidence>
<evidence type="ECO:0000313" key="9">
    <source>
        <dbReference type="EMBL" id="RRT66562.1"/>
    </source>
</evidence>
<feature type="domain" description="Protein kinase" evidence="8">
    <location>
        <begin position="88"/>
        <end position="402"/>
    </location>
</feature>
<dbReference type="InterPro" id="IPR001245">
    <property type="entry name" value="Ser-Thr/Tyr_kinase_cat_dom"/>
</dbReference>
<evidence type="ECO:0000256" key="4">
    <source>
        <dbReference type="ARBA" id="ARBA00022777"/>
    </source>
</evidence>
<evidence type="ECO:0000256" key="6">
    <source>
        <dbReference type="PROSITE-ProRule" id="PRU10141"/>
    </source>
</evidence>
<dbReference type="InterPro" id="IPR017441">
    <property type="entry name" value="Protein_kinase_ATP_BS"/>
</dbReference>
<gene>
    <name evidence="9" type="ORF">B296_00017271</name>
</gene>
<dbReference type="PROSITE" id="PS00108">
    <property type="entry name" value="PROTEIN_KINASE_ST"/>
    <property type="match status" value="1"/>
</dbReference>
<dbReference type="InterPro" id="IPR011009">
    <property type="entry name" value="Kinase-like_dom_sf"/>
</dbReference>
<dbReference type="GO" id="GO:0004674">
    <property type="term" value="F:protein serine/threonine kinase activity"/>
    <property type="evidence" value="ECO:0007669"/>
    <property type="project" value="UniProtKB-KW"/>
</dbReference>
<feature type="region of interest" description="Disordered" evidence="7">
    <location>
        <begin position="487"/>
        <end position="507"/>
    </location>
</feature>
<name>A0A426ZRA6_ENSVE</name>
<organism evidence="9 10">
    <name type="scientific">Ensete ventricosum</name>
    <name type="common">Abyssinian banana</name>
    <name type="synonym">Musa ensete</name>
    <dbReference type="NCBI Taxonomy" id="4639"/>
    <lineage>
        <taxon>Eukaryota</taxon>
        <taxon>Viridiplantae</taxon>
        <taxon>Streptophyta</taxon>
        <taxon>Embryophyta</taxon>
        <taxon>Tracheophyta</taxon>
        <taxon>Spermatophyta</taxon>
        <taxon>Magnoliopsida</taxon>
        <taxon>Liliopsida</taxon>
        <taxon>Zingiberales</taxon>
        <taxon>Musaceae</taxon>
        <taxon>Ensete</taxon>
    </lineage>
</organism>
<evidence type="ECO:0000256" key="2">
    <source>
        <dbReference type="ARBA" id="ARBA00022679"/>
    </source>
</evidence>
<dbReference type="PROSITE" id="PS00107">
    <property type="entry name" value="PROTEIN_KINASE_ATP"/>
    <property type="match status" value="1"/>
</dbReference>
<evidence type="ECO:0000256" key="1">
    <source>
        <dbReference type="ARBA" id="ARBA00022527"/>
    </source>
</evidence>
<dbReference type="Pfam" id="PF07714">
    <property type="entry name" value="PK_Tyr_Ser-Thr"/>
    <property type="match status" value="1"/>
</dbReference>
<protein>
    <recommendedName>
        <fullName evidence="8">Protein kinase domain-containing protein</fullName>
    </recommendedName>
</protein>
<dbReference type="PROSITE" id="PS50011">
    <property type="entry name" value="PROTEIN_KINASE_DOM"/>
    <property type="match status" value="1"/>
</dbReference>
<dbReference type="GO" id="GO:0005524">
    <property type="term" value="F:ATP binding"/>
    <property type="evidence" value="ECO:0007669"/>
    <property type="project" value="UniProtKB-UniRule"/>
</dbReference>
<dbReference type="PANTHER" id="PTHR47989:SF45">
    <property type="entry name" value="OS01G0709500 PROTEIN"/>
    <property type="match status" value="1"/>
</dbReference>
<keyword evidence="2" id="KW-0808">Transferase</keyword>
<proteinExistence type="predicted"/>
<evidence type="ECO:0000256" key="5">
    <source>
        <dbReference type="ARBA" id="ARBA00022840"/>
    </source>
</evidence>
<keyword evidence="4" id="KW-0418">Kinase</keyword>
<dbReference type="InterPro" id="IPR008271">
    <property type="entry name" value="Ser/Thr_kinase_AS"/>
</dbReference>
<dbReference type="SUPFAM" id="SSF56112">
    <property type="entry name" value="Protein kinase-like (PK-like)"/>
    <property type="match status" value="1"/>
</dbReference>
<dbReference type="PANTHER" id="PTHR47989">
    <property type="entry name" value="OS01G0750732 PROTEIN"/>
    <property type="match status" value="1"/>
</dbReference>
<accession>A0A426ZRA6</accession>
<dbReference type="Proteomes" id="UP000287651">
    <property type="component" value="Unassembled WGS sequence"/>
</dbReference>
<dbReference type="Gene3D" id="1.10.510.10">
    <property type="entry name" value="Transferase(Phosphotransferase) domain 1"/>
    <property type="match status" value="2"/>
</dbReference>
<dbReference type="FunFam" id="1.10.510.10:FF:000051">
    <property type="entry name" value="Receptor-like serine/threonine-protein kinase ALE2"/>
    <property type="match status" value="1"/>
</dbReference>
<keyword evidence="1" id="KW-0723">Serine/threonine-protein kinase</keyword>
<evidence type="ECO:0000313" key="10">
    <source>
        <dbReference type="Proteomes" id="UP000287651"/>
    </source>
</evidence>
<sequence length="507" mass="56288">MQITTMDFTSSERLHIKDNGPLQTEVPTSAYKTHSYLEVKIGYKANQTRTAKLTANPLLAVQGMYTNRRTDKHEHFIEHLVYIFVRDSTLPCSSGEGQTSDLFVDADWCAPCLTLLIERRAGTMSLPETNVRAESDMSIWPCEGHMTVFVELAKICPIRSVKTFSLAEMEKATNRFDDLKIIGEGGFGRVYEGTLEDGTRVAIKVLKRDDQEGADKETAVLNWNTRLKVALGAARGLAYLHEDSSPRVIHRDFKSSNILLEDDFTPKVSDFGLARTAMGEGNEYISTRVMGTFGYVAPEYAMTGHLLVKSDVYSYGVVLLELLTGRKPVDMLRPPGQENLVTWARPLLTSRDGLESIIDPSLGNDIPFDSLAKVAAIASMCVQPEVDQRPFMGEVVQALKLVYNEGDDCRVSENFSPEETSTLDKEPRISGGWDMGSDTVLSESEILNVSARFTRDASSSFHRYSSSGPLRPGRSQQFWHRVRGLTSGSASEHGTFDKGLEAGDQWV</sequence>
<feature type="region of interest" description="Disordered" evidence="7">
    <location>
        <begin position="412"/>
        <end position="431"/>
    </location>
</feature>
<evidence type="ECO:0000256" key="7">
    <source>
        <dbReference type="SAM" id="MobiDB-lite"/>
    </source>
</evidence>
<feature type="binding site" evidence="6">
    <location>
        <position position="204"/>
    </location>
    <ligand>
        <name>ATP</name>
        <dbReference type="ChEBI" id="CHEBI:30616"/>
    </ligand>
</feature>
<dbReference type="AlphaFoldDB" id="A0A426ZRA6"/>
<keyword evidence="5 6" id="KW-0067">ATP-binding</keyword>
<reference evidence="9 10" key="1">
    <citation type="journal article" date="2014" name="Agronomy (Basel)">
        <title>A Draft Genome Sequence for Ensete ventricosum, the Drought-Tolerant Tree Against Hunger.</title>
        <authorList>
            <person name="Harrison J."/>
            <person name="Moore K.A."/>
            <person name="Paszkiewicz K."/>
            <person name="Jones T."/>
            <person name="Grant M."/>
            <person name="Ambacheew D."/>
            <person name="Muzemil S."/>
            <person name="Studholme D.J."/>
        </authorList>
    </citation>
    <scope>NUCLEOTIDE SEQUENCE [LARGE SCALE GENOMIC DNA]</scope>
</reference>
<evidence type="ECO:0000259" key="8">
    <source>
        <dbReference type="PROSITE" id="PS50011"/>
    </source>
</evidence>
<dbReference type="EMBL" id="AMZH03005378">
    <property type="protein sequence ID" value="RRT66562.1"/>
    <property type="molecule type" value="Genomic_DNA"/>
</dbReference>
<comment type="caution">
    <text evidence="9">The sequence shown here is derived from an EMBL/GenBank/DDBJ whole genome shotgun (WGS) entry which is preliminary data.</text>
</comment>